<dbReference type="AlphaFoldDB" id="A0A438GQP4"/>
<reference evidence="1 2" key="1">
    <citation type="journal article" date="2018" name="PLoS Genet.">
        <title>Population sequencing reveals clonal diversity and ancestral inbreeding in the grapevine cultivar Chardonnay.</title>
        <authorList>
            <person name="Roach M.J."/>
            <person name="Johnson D.L."/>
            <person name="Bohlmann J."/>
            <person name="van Vuuren H.J."/>
            <person name="Jones S.J."/>
            <person name="Pretorius I.S."/>
            <person name="Schmidt S.A."/>
            <person name="Borneman A.R."/>
        </authorList>
    </citation>
    <scope>NUCLEOTIDE SEQUENCE [LARGE SCALE GENOMIC DNA]</scope>
    <source>
        <strain evidence="2">cv. Chardonnay</strain>
        <tissue evidence="1">Leaf</tissue>
    </source>
</reference>
<proteinExistence type="predicted"/>
<comment type="caution">
    <text evidence="1">The sequence shown here is derived from an EMBL/GenBank/DDBJ whole genome shotgun (WGS) entry which is preliminary data.</text>
</comment>
<evidence type="ECO:0000313" key="2">
    <source>
        <dbReference type="Proteomes" id="UP000288805"/>
    </source>
</evidence>
<sequence>MRLVRWSIVCKDKKYGGLGIKRLKGKGMEDIGPFSPKAIPGLRNGCGGSLLQAYSFSGNVMSRDGQLTMQSWFEMGVSKHSEKPSPRVEGQGDGEKAKECMMHGSLMFSLVHLERGHSWPNSGIRIFLILSLSKFVNHRICCYVEFMHEERPFLGILIMQEGCLTWHYHLLRAFQR</sequence>
<gene>
    <name evidence="1" type="ORF">CK203_053780</name>
</gene>
<evidence type="ECO:0000313" key="1">
    <source>
        <dbReference type="EMBL" id="RVW74524.1"/>
    </source>
</evidence>
<accession>A0A438GQP4</accession>
<protein>
    <submittedName>
        <fullName evidence="1">Uncharacterized protein</fullName>
    </submittedName>
</protein>
<name>A0A438GQP4_VITVI</name>
<dbReference type="EMBL" id="QGNW01000368">
    <property type="protein sequence ID" value="RVW74524.1"/>
    <property type="molecule type" value="Genomic_DNA"/>
</dbReference>
<organism evidence="1 2">
    <name type="scientific">Vitis vinifera</name>
    <name type="common">Grape</name>
    <dbReference type="NCBI Taxonomy" id="29760"/>
    <lineage>
        <taxon>Eukaryota</taxon>
        <taxon>Viridiplantae</taxon>
        <taxon>Streptophyta</taxon>
        <taxon>Embryophyta</taxon>
        <taxon>Tracheophyta</taxon>
        <taxon>Spermatophyta</taxon>
        <taxon>Magnoliopsida</taxon>
        <taxon>eudicotyledons</taxon>
        <taxon>Gunneridae</taxon>
        <taxon>Pentapetalae</taxon>
        <taxon>rosids</taxon>
        <taxon>Vitales</taxon>
        <taxon>Vitaceae</taxon>
        <taxon>Viteae</taxon>
        <taxon>Vitis</taxon>
    </lineage>
</organism>
<dbReference type="Proteomes" id="UP000288805">
    <property type="component" value="Unassembled WGS sequence"/>
</dbReference>